<dbReference type="Gene3D" id="3.40.50.720">
    <property type="entry name" value="NAD(P)-binding Rossmann-like Domain"/>
    <property type="match status" value="1"/>
</dbReference>
<evidence type="ECO:0000259" key="1">
    <source>
        <dbReference type="Pfam" id="PF01370"/>
    </source>
</evidence>
<feature type="domain" description="NAD-dependent epimerase/dehydratase" evidence="1">
    <location>
        <begin position="29"/>
        <end position="196"/>
    </location>
</feature>
<comment type="caution">
    <text evidence="2">The sequence shown here is derived from an EMBL/GenBank/DDBJ whole genome shotgun (WGS) entry which is preliminary data.</text>
</comment>
<keyword evidence="3" id="KW-1185">Reference proteome</keyword>
<reference evidence="2 3" key="1">
    <citation type="submission" date="2016-07" db="EMBL/GenBank/DDBJ databases">
        <title>Genome analysis of Flavihumibacter stibioxidans YS-17.</title>
        <authorList>
            <person name="Shi K."/>
            <person name="Han Y."/>
            <person name="Wang G."/>
        </authorList>
    </citation>
    <scope>NUCLEOTIDE SEQUENCE [LARGE SCALE GENOMIC DNA]</scope>
    <source>
        <strain evidence="2 3">YS-17</strain>
    </source>
</reference>
<evidence type="ECO:0000313" key="3">
    <source>
        <dbReference type="Proteomes" id="UP000765802"/>
    </source>
</evidence>
<dbReference type="SUPFAM" id="SSF51735">
    <property type="entry name" value="NAD(P)-binding Rossmann-fold domains"/>
    <property type="match status" value="1"/>
</dbReference>
<dbReference type="EMBL" id="MBUA01000012">
    <property type="protein sequence ID" value="MBC6491394.1"/>
    <property type="molecule type" value="Genomic_DNA"/>
</dbReference>
<dbReference type="Proteomes" id="UP000765802">
    <property type="component" value="Unassembled WGS sequence"/>
</dbReference>
<dbReference type="Pfam" id="PF01370">
    <property type="entry name" value="Epimerase"/>
    <property type="match status" value="1"/>
</dbReference>
<organism evidence="2 3">
    <name type="scientific">Flavihumibacter stibioxidans</name>
    <dbReference type="NCBI Taxonomy" id="1834163"/>
    <lineage>
        <taxon>Bacteria</taxon>
        <taxon>Pseudomonadati</taxon>
        <taxon>Bacteroidota</taxon>
        <taxon>Chitinophagia</taxon>
        <taxon>Chitinophagales</taxon>
        <taxon>Chitinophagaceae</taxon>
        <taxon>Flavihumibacter</taxon>
    </lineage>
</organism>
<sequence length="338" mass="36772">MNLTEQKEKALLLPSEALLRDLQAISGDIMLLGVGGKMGPAMARLAKQAIDLAGLPKKVIGVSRFSDPSLAAALQADGIETISADLLNESELAALPEVENVIYLAGQKFGTTGKEAFTWAMNAYLPGRVAEKYRHSNIVAFSTGNVYPFSPVHAGGLSEEQAAAPVGEYGQSCLGRERIFQYFAEKNQTPTLIYRLNYAVDLRYGVLLEIGKAVFEGRPIDLSSGNVNVIWQGDANEIALRSLLHCSTPAKLLNVTGPELLSVRWLAEQFGQRLNRSPLLVNEPQPTALLSNASECHRLFGYPRVTIREIIDLTAEWILGGGSSFGKATHFQERNGQF</sequence>
<dbReference type="InterPro" id="IPR036291">
    <property type="entry name" value="NAD(P)-bd_dom_sf"/>
</dbReference>
<dbReference type="InterPro" id="IPR001509">
    <property type="entry name" value="Epimerase_deHydtase"/>
</dbReference>
<evidence type="ECO:0000313" key="2">
    <source>
        <dbReference type="EMBL" id="MBC6491394.1"/>
    </source>
</evidence>
<dbReference type="RefSeq" id="WP_187256688.1">
    <property type="nucleotide sequence ID" value="NZ_JBHULF010000014.1"/>
</dbReference>
<name>A0ABR7MA45_9BACT</name>
<accession>A0ABR7MA45</accession>
<protein>
    <submittedName>
        <fullName evidence="2">Epimerase</fullName>
    </submittedName>
</protein>
<proteinExistence type="predicted"/>
<gene>
    <name evidence="2" type="ORF">BC349_10145</name>
</gene>